<proteinExistence type="predicted"/>
<dbReference type="EMBL" id="JBBXMP010000475">
    <property type="protein sequence ID" value="KAL0057634.1"/>
    <property type="molecule type" value="Genomic_DNA"/>
</dbReference>
<reference evidence="1 2" key="1">
    <citation type="submission" date="2024-05" db="EMBL/GenBank/DDBJ databases">
        <title>A draft genome resource for the thread blight pathogen Marasmius tenuissimus strain MS-2.</title>
        <authorList>
            <person name="Yulfo-Soto G.E."/>
            <person name="Baruah I.K."/>
            <person name="Amoako-Attah I."/>
            <person name="Bukari Y."/>
            <person name="Meinhardt L.W."/>
            <person name="Bailey B.A."/>
            <person name="Cohen S.P."/>
        </authorList>
    </citation>
    <scope>NUCLEOTIDE SEQUENCE [LARGE SCALE GENOMIC DNA]</scope>
    <source>
        <strain evidence="1 2">MS-2</strain>
    </source>
</reference>
<accession>A0ABR2Z8R7</accession>
<evidence type="ECO:0000313" key="2">
    <source>
        <dbReference type="Proteomes" id="UP001437256"/>
    </source>
</evidence>
<name>A0ABR2Z8R7_9AGAR</name>
<gene>
    <name evidence="1" type="ORF">AAF712_015717</name>
</gene>
<dbReference type="Proteomes" id="UP001437256">
    <property type="component" value="Unassembled WGS sequence"/>
</dbReference>
<organism evidence="1 2">
    <name type="scientific">Marasmius tenuissimus</name>
    <dbReference type="NCBI Taxonomy" id="585030"/>
    <lineage>
        <taxon>Eukaryota</taxon>
        <taxon>Fungi</taxon>
        <taxon>Dikarya</taxon>
        <taxon>Basidiomycota</taxon>
        <taxon>Agaricomycotina</taxon>
        <taxon>Agaricomycetes</taxon>
        <taxon>Agaricomycetidae</taxon>
        <taxon>Agaricales</taxon>
        <taxon>Marasmiineae</taxon>
        <taxon>Marasmiaceae</taxon>
        <taxon>Marasmius</taxon>
    </lineage>
</organism>
<protein>
    <submittedName>
        <fullName evidence="1">Uncharacterized protein</fullName>
    </submittedName>
</protein>
<feature type="non-terminal residue" evidence="1">
    <location>
        <position position="93"/>
    </location>
</feature>
<evidence type="ECO:0000313" key="1">
    <source>
        <dbReference type="EMBL" id="KAL0057634.1"/>
    </source>
</evidence>
<sequence length="93" mass="10611">MGDLESLDGLFHRAIKFLRIFTQATSQVVDATEERSLVDPKKEGAGTIIQALDEKLKKLNSISHIMGEVMTSELFRTYLDKEKVNPSRFKELR</sequence>
<keyword evidence="2" id="KW-1185">Reference proteome</keyword>
<comment type="caution">
    <text evidence="1">The sequence shown here is derived from an EMBL/GenBank/DDBJ whole genome shotgun (WGS) entry which is preliminary data.</text>
</comment>